<reference evidence="1" key="1">
    <citation type="submission" date="2018-10" db="EMBL/GenBank/DDBJ databases">
        <title>Hidden diversity of soil giant viruses.</title>
        <authorList>
            <person name="Schulz F."/>
            <person name="Alteio L."/>
            <person name="Goudeau D."/>
            <person name="Ryan E.M."/>
            <person name="Malmstrom R.R."/>
            <person name="Blanchard J."/>
            <person name="Woyke T."/>
        </authorList>
    </citation>
    <scope>NUCLEOTIDE SEQUENCE</scope>
    <source>
        <strain evidence="1">EDV1</strain>
    </source>
</reference>
<protein>
    <submittedName>
        <fullName evidence="1">Uncharacterized protein</fullName>
    </submittedName>
</protein>
<dbReference type="InterPro" id="IPR049249">
    <property type="entry name" value="DUF6882"/>
</dbReference>
<name>A0A3G4ZV22_9VIRU</name>
<dbReference type="Pfam" id="PF21813">
    <property type="entry name" value="DUF6882"/>
    <property type="match status" value="1"/>
</dbReference>
<evidence type="ECO:0000313" key="1">
    <source>
        <dbReference type="EMBL" id="AYV78752.1"/>
    </source>
</evidence>
<accession>A0A3G4ZV22</accession>
<sequence length="184" mass="21686">MSKTTMLVADALEYYDKNIDQYGNMFKDIKYISFEIKSSDIQHNIIHMYDKDKNEIFRSNYEVIGLFNNMSKTWTWAWSNPVFSKNTTYISKKILNYGIDLDPDVKFLKTELITSRFRISSMIQLDIHVAIASYLSKKPVIFKYITYPDIRAGSDGLVELLSLDTDTYTVYYLFILDYDKYQNV</sequence>
<dbReference type="EMBL" id="MK072095">
    <property type="protein sequence ID" value="AYV78752.1"/>
    <property type="molecule type" value="Genomic_DNA"/>
</dbReference>
<organism evidence="1">
    <name type="scientific">Edafosvirus sp</name>
    <dbReference type="NCBI Taxonomy" id="2487765"/>
    <lineage>
        <taxon>Viruses</taxon>
        <taxon>Varidnaviria</taxon>
        <taxon>Bamfordvirae</taxon>
        <taxon>Nucleocytoviricota</taxon>
        <taxon>Megaviricetes</taxon>
        <taxon>Imitervirales</taxon>
        <taxon>Mimiviridae</taxon>
        <taxon>Klosneuvirinae</taxon>
    </lineage>
</organism>
<gene>
    <name evidence="1" type="ORF">Edafosvirus30_3</name>
</gene>
<proteinExistence type="predicted"/>